<dbReference type="InterPro" id="IPR036909">
    <property type="entry name" value="Cyt_c-like_dom_sf"/>
</dbReference>
<dbReference type="RefSeq" id="WP_168059589.1">
    <property type="nucleotide sequence ID" value="NZ_VTOW01000002.1"/>
</dbReference>
<sequence length="271" mass="30499">MKKLQFVLIPAIILVIGGVAFSFLFEDKHVAKGRKVFSRYCTPCHGDSGRGDGYNAKNLDPHARDLTDGTEEYMAKLTNEEIYEVIEQGGYGVDLSAGMPTWGKHFSEEEIWSLVAFIRTLHSYDGPPVIFDKEKPYQTARPRTPPVQEAEFVSLFEEKVSDDDGRQEMIDQGKEVFVDRGCVACHQIDGEGGELGPDLSRVGFMLQPQFIYRWVRNPLSFKPHTRMPNLDLSDEEALAVTIYLSTLKGSSEEVQKAEPHRSGADPLQRRS</sequence>
<dbReference type="PROSITE" id="PS51007">
    <property type="entry name" value="CYTC"/>
    <property type="match status" value="2"/>
</dbReference>
<gene>
    <name evidence="10" type="ORF">MNODULE_10595</name>
</gene>
<keyword evidence="11" id="KW-1185">Reference proteome</keyword>
<dbReference type="GO" id="GO:0020037">
    <property type="term" value="F:heme binding"/>
    <property type="evidence" value="ECO:0007669"/>
    <property type="project" value="InterPro"/>
</dbReference>
<feature type="compositionally biased region" description="Basic and acidic residues" evidence="7">
    <location>
        <begin position="251"/>
        <end position="263"/>
    </location>
</feature>
<keyword evidence="8" id="KW-1133">Transmembrane helix</keyword>
<dbReference type="Pfam" id="PF00034">
    <property type="entry name" value="Cytochrom_C"/>
    <property type="match status" value="1"/>
</dbReference>
<feature type="domain" description="Cytochrome c" evidence="9">
    <location>
        <begin position="168"/>
        <end position="248"/>
    </location>
</feature>
<evidence type="ECO:0000256" key="1">
    <source>
        <dbReference type="ARBA" id="ARBA00022448"/>
    </source>
</evidence>
<dbReference type="Pfam" id="PF13442">
    <property type="entry name" value="Cytochrome_CBB3"/>
    <property type="match status" value="1"/>
</dbReference>
<name>A0A7X6IB98_9BACT</name>
<protein>
    <submittedName>
        <fullName evidence="10">C-type cytochrome</fullName>
    </submittedName>
</protein>
<keyword evidence="8" id="KW-0812">Transmembrane</keyword>
<dbReference type="InterPro" id="IPR009056">
    <property type="entry name" value="Cyt_c-like_dom"/>
</dbReference>
<evidence type="ECO:0000256" key="4">
    <source>
        <dbReference type="ARBA" id="ARBA00022982"/>
    </source>
</evidence>
<keyword evidence="1" id="KW-0813">Transport</keyword>
<keyword evidence="3 6" id="KW-0479">Metal-binding</keyword>
<proteinExistence type="predicted"/>
<feature type="region of interest" description="Disordered" evidence="7">
    <location>
        <begin position="251"/>
        <end position="271"/>
    </location>
</feature>
<evidence type="ECO:0000259" key="9">
    <source>
        <dbReference type="PROSITE" id="PS51007"/>
    </source>
</evidence>
<keyword evidence="2 6" id="KW-0349">Heme</keyword>
<evidence type="ECO:0000256" key="2">
    <source>
        <dbReference type="ARBA" id="ARBA00022617"/>
    </source>
</evidence>
<keyword evidence="4" id="KW-0249">Electron transport</keyword>
<dbReference type="PANTHER" id="PTHR37823">
    <property type="entry name" value="CYTOCHROME C-553-LIKE"/>
    <property type="match status" value="1"/>
</dbReference>
<evidence type="ECO:0000256" key="7">
    <source>
        <dbReference type="SAM" id="MobiDB-lite"/>
    </source>
</evidence>
<evidence type="ECO:0000256" key="8">
    <source>
        <dbReference type="SAM" id="Phobius"/>
    </source>
</evidence>
<evidence type="ECO:0000313" key="10">
    <source>
        <dbReference type="EMBL" id="NKE71184.1"/>
    </source>
</evidence>
<keyword evidence="5 6" id="KW-0408">Iron</keyword>
<keyword evidence="8" id="KW-0472">Membrane</keyword>
<accession>A0A7X6IB98</accession>
<dbReference type="EMBL" id="VTOW01000002">
    <property type="protein sequence ID" value="NKE71184.1"/>
    <property type="molecule type" value="Genomic_DNA"/>
</dbReference>
<dbReference type="Proteomes" id="UP000534783">
    <property type="component" value="Unassembled WGS sequence"/>
</dbReference>
<comment type="caution">
    <text evidence="10">The sequence shown here is derived from an EMBL/GenBank/DDBJ whole genome shotgun (WGS) entry which is preliminary data.</text>
</comment>
<evidence type="ECO:0000256" key="6">
    <source>
        <dbReference type="PROSITE-ProRule" id="PRU00433"/>
    </source>
</evidence>
<dbReference type="SUPFAM" id="SSF46626">
    <property type="entry name" value="Cytochrome c"/>
    <property type="match status" value="2"/>
</dbReference>
<dbReference type="Gene3D" id="1.10.760.10">
    <property type="entry name" value="Cytochrome c-like domain"/>
    <property type="match status" value="2"/>
</dbReference>
<dbReference type="GO" id="GO:0046872">
    <property type="term" value="F:metal ion binding"/>
    <property type="evidence" value="ECO:0007669"/>
    <property type="project" value="UniProtKB-KW"/>
</dbReference>
<feature type="transmembrane region" description="Helical" evidence="8">
    <location>
        <begin position="6"/>
        <end position="25"/>
    </location>
</feature>
<evidence type="ECO:0000313" key="11">
    <source>
        <dbReference type="Proteomes" id="UP000534783"/>
    </source>
</evidence>
<dbReference type="PANTHER" id="PTHR37823:SF1">
    <property type="entry name" value="CYTOCHROME C-553-LIKE"/>
    <property type="match status" value="1"/>
</dbReference>
<reference evidence="10 11" key="1">
    <citation type="journal article" date="2020" name="Nature">
        <title>Bacterial chemolithoautotrophy via manganese oxidation.</title>
        <authorList>
            <person name="Yu H."/>
            <person name="Leadbetter J.R."/>
        </authorList>
    </citation>
    <scope>NUCLEOTIDE SEQUENCE [LARGE SCALE GENOMIC DNA]</scope>
    <source>
        <strain evidence="10 11">Mn-1</strain>
    </source>
</reference>
<dbReference type="GO" id="GO:0009055">
    <property type="term" value="F:electron transfer activity"/>
    <property type="evidence" value="ECO:0007669"/>
    <property type="project" value="InterPro"/>
</dbReference>
<organism evidence="10 11">
    <name type="scientific">Candidatus Manganitrophus noduliformans</name>
    <dbReference type="NCBI Taxonomy" id="2606439"/>
    <lineage>
        <taxon>Bacteria</taxon>
        <taxon>Pseudomonadati</taxon>
        <taxon>Nitrospirota</taxon>
        <taxon>Nitrospiria</taxon>
        <taxon>Candidatus Troglogloeales</taxon>
        <taxon>Candidatus Manganitrophaceae</taxon>
        <taxon>Candidatus Manganitrophus</taxon>
    </lineage>
</organism>
<dbReference type="InterPro" id="IPR051811">
    <property type="entry name" value="Cytochrome_c550/c551-like"/>
</dbReference>
<evidence type="ECO:0000256" key="5">
    <source>
        <dbReference type="ARBA" id="ARBA00023004"/>
    </source>
</evidence>
<feature type="domain" description="Cytochrome c" evidence="9">
    <location>
        <begin position="28"/>
        <end position="122"/>
    </location>
</feature>
<evidence type="ECO:0000256" key="3">
    <source>
        <dbReference type="ARBA" id="ARBA00022723"/>
    </source>
</evidence>
<dbReference type="AlphaFoldDB" id="A0A7X6IB98"/>